<proteinExistence type="inferred from homology"/>
<reference evidence="2 3" key="1">
    <citation type="submission" date="2024-01" db="EMBL/GenBank/DDBJ databases">
        <title>Genome assemblies of Stephania.</title>
        <authorList>
            <person name="Yang L."/>
        </authorList>
    </citation>
    <scope>NUCLEOTIDE SEQUENCE [LARGE SCALE GENOMIC DNA]</scope>
    <source>
        <strain evidence="2">YNDBR</strain>
        <tissue evidence="2">Leaf</tissue>
    </source>
</reference>
<comment type="similarity">
    <text evidence="1">Belongs to the plant acyltransferase family.</text>
</comment>
<sequence length="433" mass="47269">MVHASDLTSGDGLVYGRKYSSVVPAKVTGEKVVRNLSNLDLAMKLHYLRGVYFFNRSAVEGLDIYKLKEPMFKWLEIYNVTSGRIRREEESGRPFIRCNDGGVRIVEAQCDKTLDECIELMSRDGHSFDLYGSLVPNQVLGPDLHFSPLVFVQFTWFKCGGISVGLSWSHILGDAYSSSKFINAWAQVLAGNQRTKPVLNPTAPNSPTKTAPAEPLSLKRVPSVGDHWVAPNPPNLRHLNLQITPTHLAHMTHTLSSASNQEISPFEAISAIIWQCLGKIREGSTCDPKFVTVIKNKSLNRANATLGNTLSVSVVKGESYSEAGELAEVLVKEAVEETVVVGETVGRDKGVSDFVVYGANLTFVEAEEAEVYGLELNGHRPVFASYAVDGAGDKGVVVVLPGRESGGRVVSVLLPESEVSALKMELKKRWGIA</sequence>
<evidence type="ECO:0000313" key="3">
    <source>
        <dbReference type="Proteomes" id="UP001420932"/>
    </source>
</evidence>
<dbReference type="InterPro" id="IPR023213">
    <property type="entry name" value="CAT-like_dom_sf"/>
</dbReference>
<dbReference type="PANTHER" id="PTHR31642">
    <property type="entry name" value="TRICHOTHECENE 3-O-ACETYLTRANSFERASE"/>
    <property type="match status" value="1"/>
</dbReference>
<gene>
    <name evidence="2" type="ORF">Syun_004911</name>
</gene>
<comment type="caution">
    <text evidence="2">The sequence shown here is derived from an EMBL/GenBank/DDBJ whole genome shotgun (WGS) entry which is preliminary data.</text>
</comment>
<accession>A0AAP0L810</accession>
<keyword evidence="3" id="KW-1185">Reference proteome</keyword>
<dbReference type="Gene3D" id="3.30.559.10">
    <property type="entry name" value="Chloramphenicol acetyltransferase-like domain"/>
    <property type="match status" value="2"/>
</dbReference>
<dbReference type="InterPro" id="IPR050317">
    <property type="entry name" value="Plant_Fungal_Acyltransferase"/>
</dbReference>
<protein>
    <submittedName>
        <fullName evidence="2">Uncharacterized protein</fullName>
    </submittedName>
</protein>
<evidence type="ECO:0000313" key="2">
    <source>
        <dbReference type="EMBL" id="KAK9164009.1"/>
    </source>
</evidence>
<dbReference type="Pfam" id="PF02458">
    <property type="entry name" value="Transferase"/>
    <property type="match status" value="1"/>
</dbReference>
<dbReference type="AlphaFoldDB" id="A0AAP0L810"/>
<dbReference type="GO" id="GO:0016747">
    <property type="term" value="F:acyltransferase activity, transferring groups other than amino-acyl groups"/>
    <property type="evidence" value="ECO:0007669"/>
    <property type="project" value="TreeGrafter"/>
</dbReference>
<name>A0AAP0L810_9MAGN</name>
<evidence type="ECO:0000256" key="1">
    <source>
        <dbReference type="ARBA" id="ARBA00009861"/>
    </source>
</evidence>
<dbReference type="EMBL" id="JBBNAF010000002">
    <property type="protein sequence ID" value="KAK9164009.1"/>
    <property type="molecule type" value="Genomic_DNA"/>
</dbReference>
<dbReference type="PANTHER" id="PTHR31642:SF115">
    <property type="entry name" value="PROTEIN ECERIFERUM 26-LIKE"/>
    <property type="match status" value="1"/>
</dbReference>
<dbReference type="Proteomes" id="UP001420932">
    <property type="component" value="Unassembled WGS sequence"/>
</dbReference>
<organism evidence="2 3">
    <name type="scientific">Stephania yunnanensis</name>
    <dbReference type="NCBI Taxonomy" id="152371"/>
    <lineage>
        <taxon>Eukaryota</taxon>
        <taxon>Viridiplantae</taxon>
        <taxon>Streptophyta</taxon>
        <taxon>Embryophyta</taxon>
        <taxon>Tracheophyta</taxon>
        <taxon>Spermatophyta</taxon>
        <taxon>Magnoliopsida</taxon>
        <taxon>Ranunculales</taxon>
        <taxon>Menispermaceae</taxon>
        <taxon>Menispermoideae</taxon>
        <taxon>Cissampelideae</taxon>
        <taxon>Stephania</taxon>
    </lineage>
</organism>